<evidence type="ECO:0000313" key="3">
    <source>
        <dbReference type="EMBL" id="GAL34367.1"/>
    </source>
</evidence>
<dbReference type="AlphaFoldDB" id="A0A090TTK4"/>
<reference evidence="3 4" key="1">
    <citation type="submission" date="2014-09" db="EMBL/GenBank/DDBJ databases">
        <title>Vibrio maritimus JCM 19240. (C210) whole genome shotgun sequence.</title>
        <authorList>
            <person name="Sawabe T."/>
            <person name="Meirelles P."/>
            <person name="Nakanishi M."/>
            <person name="Sayaka M."/>
            <person name="Hattori M."/>
            <person name="Ohkuma M."/>
        </authorList>
    </citation>
    <scope>NUCLEOTIDE SEQUENCE [LARGE SCALE GENOMIC DNA]</scope>
    <source>
        <strain evidence="3 4">JCM 19240</strain>
    </source>
</reference>
<dbReference type="EMBL" id="BBMT01000004">
    <property type="protein sequence ID" value="GAL34367.1"/>
    <property type="molecule type" value="Genomic_DNA"/>
</dbReference>
<dbReference type="Gene3D" id="3.90.1200.10">
    <property type="match status" value="1"/>
</dbReference>
<dbReference type="InterPro" id="IPR011009">
    <property type="entry name" value="Kinase-like_dom_sf"/>
</dbReference>
<comment type="similarity">
    <text evidence="1 2">Belongs to the fructosamine kinase family.</text>
</comment>
<dbReference type="PIRSF" id="PIRSF006221">
    <property type="entry name" value="Ketosamine-3-kinase"/>
    <property type="match status" value="1"/>
</dbReference>
<gene>
    <name evidence="3" type="ORF">JCM19240_1275</name>
</gene>
<name>A0A090TTK4_9VIBR</name>
<sequence>MWQAISDQLSETLMFEFNISERIKMSGGDINQCYMISDGDQRYFVKINDKDFIAKFEIEAENLTALRETNTVHVPELVLIGKTKECAFIVLNYIPVKPLDAGPASFQLGQELAKLHKWGEQKEFGFDQDNYIGTTLQPNQWHKKWSRFFSEQRIGWQLQLLKEKQISFTDIDEFVELVNEQLSGHNPKPSLLHGDLWYGNAANTAFGPICYDPASYWGDRECDLAMTELFGGFRQEFYDGYESILAIEPMYEYRKHIYNLYHVLNHCNLFGGEYLDQAEKLITTVQSS</sequence>
<protein>
    <submittedName>
        <fullName evidence="3">Ribulosamine/erythrulosamine 3-kinase</fullName>
    </submittedName>
</protein>
<dbReference type="PANTHER" id="PTHR12149">
    <property type="entry name" value="FRUCTOSAMINE 3 KINASE-RELATED PROTEIN"/>
    <property type="match status" value="1"/>
</dbReference>
<keyword evidence="2" id="KW-0808">Transferase</keyword>
<dbReference type="Pfam" id="PF03881">
    <property type="entry name" value="Fructosamin_kin"/>
    <property type="match status" value="1"/>
</dbReference>
<accession>A0A090TTK4</accession>
<dbReference type="Proteomes" id="UP000029224">
    <property type="component" value="Unassembled WGS sequence"/>
</dbReference>
<dbReference type="InterPro" id="IPR016477">
    <property type="entry name" value="Fructo-/Ketosamine-3-kinase"/>
</dbReference>
<evidence type="ECO:0000256" key="2">
    <source>
        <dbReference type="PIRNR" id="PIRNR006221"/>
    </source>
</evidence>
<evidence type="ECO:0000313" key="4">
    <source>
        <dbReference type="Proteomes" id="UP000029224"/>
    </source>
</evidence>
<comment type="caution">
    <text evidence="3">The sequence shown here is derived from an EMBL/GenBank/DDBJ whole genome shotgun (WGS) entry which is preliminary data.</text>
</comment>
<reference evidence="3 4" key="2">
    <citation type="submission" date="2014-09" db="EMBL/GenBank/DDBJ databases">
        <authorList>
            <consortium name="NBRP consortium"/>
            <person name="Sawabe T."/>
            <person name="Meirelles P."/>
            <person name="Nakanishi M."/>
            <person name="Sayaka M."/>
            <person name="Hattori M."/>
            <person name="Ohkuma M."/>
        </authorList>
    </citation>
    <scope>NUCLEOTIDE SEQUENCE [LARGE SCALE GENOMIC DNA]</scope>
    <source>
        <strain evidence="3 4">JCM 19240</strain>
    </source>
</reference>
<keyword evidence="4" id="KW-1185">Reference proteome</keyword>
<evidence type="ECO:0000256" key="1">
    <source>
        <dbReference type="ARBA" id="ARBA00009460"/>
    </source>
</evidence>
<keyword evidence="2 3" id="KW-0418">Kinase</keyword>
<proteinExistence type="inferred from homology"/>
<dbReference type="SUPFAM" id="SSF56112">
    <property type="entry name" value="Protein kinase-like (PK-like)"/>
    <property type="match status" value="1"/>
</dbReference>
<dbReference type="Gene3D" id="3.30.200.20">
    <property type="entry name" value="Phosphorylase Kinase, domain 1"/>
    <property type="match status" value="1"/>
</dbReference>
<dbReference type="OrthoDB" id="5291879at2"/>
<organism evidence="3 4">
    <name type="scientific">Vibrio maritimus</name>
    <dbReference type="NCBI Taxonomy" id="990268"/>
    <lineage>
        <taxon>Bacteria</taxon>
        <taxon>Pseudomonadati</taxon>
        <taxon>Pseudomonadota</taxon>
        <taxon>Gammaproteobacteria</taxon>
        <taxon>Vibrionales</taxon>
        <taxon>Vibrionaceae</taxon>
        <taxon>Vibrio</taxon>
    </lineage>
</organism>
<dbReference type="PANTHER" id="PTHR12149:SF8">
    <property type="entry name" value="PROTEIN-RIBULOSAMINE 3-KINASE"/>
    <property type="match status" value="1"/>
</dbReference>
<dbReference type="GO" id="GO:0016301">
    <property type="term" value="F:kinase activity"/>
    <property type="evidence" value="ECO:0007669"/>
    <property type="project" value="UniProtKB-UniRule"/>
</dbReference>